<keyword evidence="4" id="KW-1185">Reference proteome</keyword>
<feature type="compositionally biased region" description="Basic and acidic residues" evidence="1">
    <location>
        <begin position="26"/>
        <end position="36"/>
    </location>
</feature>
<feature type="compositionally biased region" description="Pro residues" evidence="1">
    <location>
        <begin position="601"/>
        <end position="612"/>
    </location>
</feature>
<feature type="region of interest" description="Disordered" evidence="1">
    <location>
        <begin position="1"/>
        <end position="62"/>
    </location>
</feature>
<reference evidence="3" key="1">
    <citation type="submission" date="2017-08" db="EMBL/GenBank/DDBJ databases">
        <authorList>
            <person name="Polle J.E."/>
            <person name="Barry K."/>
            <person name="Cushman J."/>
            <person name="Schmutz J."/>
            <person name="Tran D."/>
            <person name="Hathwaick L.T."/>
            <person name="Yim W.C."/>
            <person name="Jenkins J."/>
            <person name="Mckie-Krisberg Z.M."/>
            <person name="Prochnik S."/>
            <person name="Lindquist E."/>
            <person name="Dockter R.B."/>
            <person name="Adam C."/>
            <person name="Molina H."/>
            <person name="Bunkerborg J."/>
            <person name="Jin E."/>
            <person name="Buchheim M."/>
            <person name="Magnuson J."/>
        </authorList>
    </citation>
    <scope>NUCLEOTIDE SEQUENCE</scope>
    <source>
        <strain evidence="3">CCAP 19/18</strain>
    </source>
</reference>
<feature type="compositionally biased region" description="Low complexity" evidence="1">
    <location>
        <begin position="779"/>
        <end position="788"/>
    </location>
</feature>
<protein>
    <recommendedName>
        <fullName evidence="2">C2H2-type domain-containing protein</fullName>
    </recommendedName>
</protein>
<feature type="region of interest" description="Disordered" evidence="1">
    <location>
        <begin position="776"/>
        <end position="806"/>
    </location>
</feature>
<evidence type="ECO:0000259" key="2">
    <source>
        <dbReference type="PROSITE" id="PS00028"/>
    </source>
</evidence>
<feature type="region of interest" description="Disordered" evidence="1">
    <location>
        <begin position="432"/>
        <end position="455"/>
    </location>
</feature>
<feature type="compositionally biased region" description="Basic residues" evidence="1">
    <location>
        <begin position="561"/>
        <end position="574"/>
    </location>
</feature>
<dbReference type="EMBL" id="MU069799">
    <property type="protein sequence ID" value="KAF5833644.1"/>
    <property type="molecule type" value="Genomic_DNA"/>
</dbReference>
<gene>
    <name evidence="3" type="ORF">DUNSADRAFT_9986</name>
</gene>
<feature type="region of interest" description="Disordered" evidence="1">
    <location>
        <begin position="289"/>
        <end position="308"/>
    </location>
</feature>
<feature type="compositionally biased region" description="Polar residues" evidence="1">
    <location>
        <begin position="380"/>
        <end position="406"/>
    </location>
</feature>
<feature type="compositionally biased region" description="Polar residues" evidence="1">
    <location>
        <begin position="796"/>
        <end position="806"/>
    </location>
</feature>
<organism evidence="3 4">
    <name type="scientific">Dunaliella salina</name>
    <name type="common">Green alga</name>
    <name type="synonym">Protococcus salinus</name>
    <dbReference type="NCBI Taxonomy" id="3046"/>
    <lineage>
        <taxon>Eukaryota</taxon>
        <taxon>Viridiplantae</taxon>
        <taxon>Chlorophyta</taxon>
        <taxon>core chlorophytes</taxon>
        <taxon>Chlorophyceae</taxon>
        <taxon>CS clade</taxon>
        <taxon>Chlamydomonadales</taxon>
        <taxon>Dunaliellaceae</taxon>
        <taxon>Dunaliella</taxon>
    </lineage>
</organism>
<feature type="compositionally biased region" description="Low complexity" evidence="1">
    <location>
        <begin position="649"/>
        <end position="659"/>
    </location>
</feature>
<feature type="region of interest" description="Disordered" evidence="1">
    <location>
        <begin position="543"/>
        <end position="674"/>
    </location>
</feature>
<feature type="compositionally biased region" description="Basic residues" evidence="1">
    <location>
        <begin position="621"/>
        <end position="642"/>
    </location>
</feature>
<feature type="compositionally biased region" description="Low complexity" evidence="1">
    <location>
        <begin position="443"/>
        <end position="455"/>
    </location>
</feature>
<feature type="region of interest" description="Disordered" evidence="1">
    <location>
        <begin position="707"/>
        <end position="757"/>
    </location>
</feature>
<dbReference type="Proteomes" id="UP000815325">
    <property type="component" value="Unassembled WGS sequence"/>
</dbReference>
<feature type="compositionally biased region" description="Low complexity" evidence="1">
    <location>
        <begin position="352"/>
        <end position="379"/>
    </location>
</feature>
<name>A0ABQ7GGB4_DUNSA</name>
<dbReference type="PROSITE" id="PS00028">
    <property type="entry name" value="ZINC_FINGER_C2H2_1"/>
    <property type="match status" value="1"/>
</dbReference>
<feature type="region of interest" description="Disordered" evidence="1">
    <location>
        <begin position="220"/>
        <end position="255"/>
    </location>
</feature>
<evidence type="ECO:0000313" key="3">
    <source>
        <dbReference type="EMBL" id="KAF5833644.1"/>
    </source>
</evidence>
<feature type="domain" description="C2H2-type" evidence="2">
    <location>
        <begin position="692"/>
        <end position="714"/>
    </location>
</feature>
<feature type="region of interest" description="Disordered" evidence="1">
    <location>
        <begin position="80"/>
        <end position="102"/>
    </location>
</feature>
<sequence length="806" mass="86587">MIPKDGDESVPNQHQSCLGIAAAGLPDRHRQQHDATPDDDLGPGDEHCALPPSKPWFQGTGLGRVGNPLSTLMKILASTPSLSSSSSSSSSSQPHDAVATRRRSCLIPRDGLAVSSFSNGEHEVQSHQRRRKSWVPLVHRGQRLGAGDRGVHATSTLGSRSFCYSNAHDQADTPGVEIPGEQSLSPNASIALPATLQGSGATKVTAKKPAFIATHSTRSCGQDHMCIGSSSSSSHADHGPRQLKHSARASKPLSPTARERIQEGLHSGPHTESPFAQPQCQLGMVSSAISAPLPFPPETPEQPGTQVDPHSLPLFILAPPAVVHAHSPAHMGSTDVPSPPTSSHDTHYKATRSASLRSQRARQLLRMDDSVSSLSPSPSNELQGPSKCTSLGSHQTSMLNRNSLSPSPGCAPHHTASAPLVASHPLTALGCFPTPDGNPPSAPSSTSSCATTTASPPLARQPLTIAIPPTPHEQQRAHLHLREGKACGSAPAGCYMDAHAGVSSPYGSSPEAQTGGLCMRSYLRRHSSVAHGHPLHVPYRGHQGTSLCATSPKASYEQEHHLRHHQRHRHHQHEHKLQQQQQQQDVPSPNSSMLVHVGLGPPSPPSTLPPSPKASFMRTRALARHHQHPHQQPHQHSQHQHPHPPLGSPPSTSLPSFSSAKAGSRRLGDRRNSSEPMLQQVFQATSNALRHCSNSCNNGLCNHHSNNNHHQLSHSSSNSSSGSQSRMLREQHSGSRHHHHSRPPPHHHFHPLPHNHHFHLHPHHYHYLHHLHNRHGQMSAASASSSFSPVDKPNRLNPNSPDSPTS</sequence>
<evidence type="ECO:0000256" key="1">
    <source>
        <dbReference type="SAM" id="MobiDB-lite"/>
    </source>
</evidence>
<feature type="region of interest" description="Disordered" evidence="1">
    <location>
        <begin position="326"/>
        <end position="411"/>
    </location>
</feature>
<accession>A0ABQ7GGB4</accession>
<dbReference type="InterPro" id="IPR013087">
    <property type="entry name" value="Znf_C2H2_type"/>
</dbReference>
<feature type="compositionally biased region" description="Low complexity" evidence="1">
    <location>
        <begin position="707"/>
        <end position="725"/>
    </location>
</feature>
<feature type="compositionally biased region" description="Basic residues" evidence="1">
    <location>
        <begin position="734"/>
        <end position="757"/>
    </location>
</feature>
<evidence type="ECO:0000313" key="4">
    <source>
        <dbReference type="Proteomes" id="UP000815325"/>
    </source>
</evidence>
<comment type="caution">
    <text evidence="3">The sequence shown here is derived from an EMBL/GenBank/DDBJ whole genome shotgun (WGS) entry which is preliminary data.</text>
</comment>
<feature type="compositionally biased region" description="Polar residues" evidence="1">
    <location>
        <begin position="543"/>
        <end position="553"/>
    </location>
</feature>
<proteinExistence type="predicted"/>
<feature type="compositionally biased region" description="Low complexity" evidence="1">
    <location>
        <begin position="81"/>
        <end position="92"/>
    </location>
</feature>